<organism evidence="1 2">
    <name type="scientific">Amycolatopsis samaneae</name>
    <dbReference type="NCBI Taxonomy" id="664691"/>
    <lineage>
        <taxon>Bacteria</taxon>
        <taxon>Bacillati</taxon>
        <taxon>Actinomycetota</taxon>
        <taxon>Actinomycetes</taxon>
        <taxon>Pseudonocardiales</taxon>
        <taxon>Pseudonocardiaceae</taxon>
        <taxon>Amycolatopsis</taxon>
    </lineage>
</organism>
<dbReference type="EMBL" id="JBHUKU010000002">
    <property type="protein sequence ID" value="MFD2457748.1"/>
    <property type="molecule type" value="Genomic_DNA"/>
</dbReference>
<proteinExistence type="predicted"/>
<gene>
    <name evidence="1" type="ORF">ACFSYJ_04015</name>
</gene>
<evidence type="ECO:0000313" key="2">
    <source>
        <dbReference type="Proteomes" id="UP001597419"/>
    </source>
</evidence>
<dbReference type="Proteomes" id="UP001597419">
    <property type="component" value="Unassembled WGS sequence"/>
</dbReference>
<keyword evidence="2" id="KW-1185">Reference proteome</keyword>
<name>A0ABW5GA57_9PSEU</name>
<reference evidence="2" key="1">
    <citation type="journal article" date="2019" name="Int. J. Syst. Evol. Microbiol.">
        <title>The Global Catalogue of Microorganisms (GCM) 10K type strain sequencing project: providing services to taxonomists for standard genome sequencing and annotation.</title>
        <authorList>
            <consortium name="The Broad Institute Genomics Platform"/>
            <consortium name="The Broad Institute Genome Sequencing Center for Infectious Disease"/>
            <person name="Wu L."/>
            <person name="Ma J."/>
        </authorList>
    </citation>
    <scope>NUCLEOTIDE SEQUENCE [LARGE SCALE GENOMIC DNA]</scope>
    <source>
        <strain evidence="2">CGMCC 4.7643</strain>
    </source>
</reference>
<comment type="caution">
    <text evidence="1">The sequence shown here is derived from an EMBL/GenBank/DDBJ whole genome shotgun (WGS) entry which is preliminary data.</text>
</comment>
<sequence length="66" mass="7196">MARCGVEIATWVRIDECGIEYRLCGDVVEFSLGGTSDGFQFDTTERGLELLLESGTQALHALRTAS</sequence>
<dbReference type="RefSeq" id="WP_345389346.1">
    <property type="nucleotide sequence ID" value="NZ_BAABHG010000003.1"/>
</dbReference>
<protein>
    <submittedName>
        <fullName evidence="1">Uncharacterized protein</fullName>
    </submittedName>
</protein>
<accession>A0ABW5GA57</accession>
<evidence type="ECO:0000313" key="1">
    <source>
        <dbReference type="EMBL" id="MFD2457748.1"/>
    </source>
</evidence>